<sequence>MSNNKKNDQWIFYIIQNCGSTYAGVSPDPSRRLRQHNGELKGGAKYTISKGSGWTHICLVKGFRTKIEAMQFEWAVKHASPRNAGGIANRIKKLYTTCAKERWTSNAPPACDVPLTILWLNYVVTDHTPLPEYVSELTMCDEGIMDRKSV</sequence>
<dbReference type="PANTHER" id="PTHR20208">
    <property type="entry name" value="STRUCTURE-SPECIFIC ENDONUCLEASE SUBUNIT SLX1"/>
    <property type="match status" value="1"/>
</dbReference>
<dbReference type="PANTHER" id="PTHR20208:SF13">
    <property type="entry name" value="STRUCTURE-SPECIFIC ENDONUCLEASE SUBUNIT SLX1"/>
    <property type="match status" value="1"/>
</dbReference>
<feature type="domain" description="GIY-YIG" evidence="1">
    <location>
        <begin position="8"/>
        <end position="88"/>
    </location>
</feature>
<dbReference type="PROSITE" id="PS50164">
    <property type="entry name" value="GIY_YIG"/>
    <property type="match status" value="1"/>
</dbReference>
<dbReference type="EMBL" id="MN741006">
    <property type="protein sequence ID" value="QHU22389.1"/>
    <property type="molecule type" value="Genomic_DNA"/>
</dbReference>
<name>A0A6C0KXR6_9ZZZZ</name>
<proteinExistence type="predicted"/>
<dbReference type="Pfam" id="PF01541">
    <property type="entry name" value="GIY-YIG"/>
    <property type="match status" value="1"/>
</dbReference>
<accession>A0A6C0KXR6</accession>
<organism evidence="2">
    <name type="scientific">viral metagenome</name>
    <dbReference type="NCBI Taxonomy" id="1070528"/>
    <lineage>
        <taxon>unclassified sequences</taxon>
        <taxon>metagenomes</taxon>
        <taxon>organismal metagenomes</taxon>
    </lineage>
</organism>
<dbReference type="InterPro" id="IPR050381">
    <property type="entry name" value="SLX1_endonuclease"/>
</dbReference>
<dbReference type="InterPro" id="IPR000305">
    <property type="entry name" value="GIY-YIG_endonuc"/>
</dbReference>
<protein>
    <recommendedName>
        <fullName evidence="1">GIY-YIG domain-containing protein</fullName>
    </recommendedName>
</protein>
<evidence type="ECO:0000313" key="2">
    <source>
        <dbReference type="EMBL" id="QHU22389.1"/>
    </source>
</evidence>
<dbReference type="AlphaFoldDB" id="A0A6C0KXR6"/>
<dbReference type="InterPro" id="IPR035901">
    <property type="entry name" value="GIY-YIG_endonuc_sf"/>
</dbReference>
<dbReference type="Gene3D" id="3.40.1440.10">
    <property type="entry name" value="GIY-YIG endonuclease"/>
    <property type="match status" value="1"/>
</dbReference>
<evidence type="ECO:0000259" key="1">
    <source>
        <dbReference type="PROSITE" id="PS50164"/>
    </source>
</evidence>
<reference evidence="2" key="1">
    <citation type="journal article" date="2020" name="Nature">
        <title>Giant virus diversity and host interactions through global metagenomics.</title>
        <authorList>
            <person name="Schulz F."/>
            <person name="Roux S."/>
            <person name="Paez-Espino D."/>
            <person name="Jungbluth S."/>
            <person name="Walsh D.A."/>
            <person name="Denef V.J."/>
            <person name="McMahon K.D."/>
            <person name="Konstantinidis K.T."/>
            <person name="Eloe-Fadrosh E.A."/>
            <person name="Kyrpides N.C."/>
            <person name="Woyke T."/>
        </authorList>
    </citation>
    <scope>NUCLEOTIDE SEQUENCE</scope>
    <source>
        <strain evidence="2">GVMAG-S-ERX555907-102</strain>
    </source>
</reference>